<dbReference type="PANTHER" id="PTHR11839">
    <property type="entry name" value="UDP/ADP-SUGAR PYROPHOSPHATASE"/>
    <property type="match status" value="1"/>
</dbReference>
<evidence type="ECO:0000256" key="2">
    <source>
        <dbReference type="ARBA" id="ARBA00022801"/>
    </source>
</evidence>
<dbReference type="AlphaFoldDB" id="A0A2V4VDP8"/>
<dbReference type="GO" id="GO:0016462">
    <property type="term" value="F:pyrophosphatase activity"/>
    <property type="evidence" value="ECO:0007669"/>
    <property type="project" value="UniProtKB-ARBA"/>
</dbReference>
<accession>A0A2V4VDP8</accession>
<sequence length="197" mass="22001">MKSKTSAESIYAKQPANPKLDEVTVSTKPIFEGKVISLQVDTVKLPNGQTATREIIKHPGAVAVLALKGDRMLVVDQYRQAMGRTEVEIPAGKLDPGEKPEVAAARELKEETGYTAQSLRHLRSFYTSPGFADEIIHLYIAEELEAGNMALDEDEFLEVSEITLEEAYKLMDENRISDAKTMMAVYAWDIYRTTGRF</sequence>
<evidence type="ECO:0000313" key="6">
    <source>
        <dbReference type="EMBL" id="QKS56058.1"/>
    </source>
</evidence>
<evidence type="ECO:0000259" key="4">
    <source>
        <dbReference type="PROSITE" id="PS51462"/>
    </source>
</evidence>
<dbReference type="InterPro" id="IPR020084">
    <property type="entry name" value="NUDIX_hydrolase_CS"/>
</dbReference>
<dbReference type="EMBL" id="CP054614">
    <property type="protein sequence ID" value="QKS56058.1"/>
    <property type="molecule type" value="Genomic_DNA"/>
</dbReference>
<dbReference type="InterPro" id="IPR000086">
    <property type="entry name" value="NUDIX_hydrolase_dom"/>
</dbReference>
<evidence type="ECO:0000256" key="3">
    <source>
        <dbReference type="RuleBase" id="RU003476"/>
    </source>
</evidence>
<dbReference type="EMBL" id="QJSW01000002">
    <property type="protein sequence ID" value="PYE51702.1"/>
    <property type="molecule type" value="Genomic_DNA"/>
</dbReference>
<dbReference type="CDD" id="cd03424">
    <property type="entry name" value="NUDIX_ADPRase_Nudt5_UGPPase_Nudt14"/>
    <property type="match status" value="1"/>
</dbReference>
<dbReference type="InterPro" id="IPR020476">
    <property type="entry name" value="Nudix_hydrolase"/>
</dbReference>
<proteinExistence type="inferred from homology"/>
<gene>
    <name evidence="5" type="ORF">DFQ00_102498</name>
    <name evidence="6" type="ORF">HUB98_06675</name>
</gene>
<evidence type="ECO:0000313" key="7">
    <source>
        <dbReference type="Proteomes" id="UP000247790"/>
    </source>
</evidence>
<dbReference type="Gene3D" id="3.90.79.10">
    <property type="entry name" value="Nucleoside Triphosphate Pyrophosphohydrolase"/>
    <property type="match status" value="1"/>
</dbReference>
<evidence type="ECO:0000256" key="1">
    <source>
        <dbReference type="ARBA" id="ARBA00001946"/>
    </source>
</evidence>
<name>A0A2V4VDP8_PAEBA</name>
<reference evidence="5 7" key="1">
    <citation type="submission" date="2018-06" db="EMBL/GenBank/DDBJ databases">
        <title>Genomic Encyclopedia of Type Strains, Phase III (KMG-III): the genomes of soil and plant-associated and newly described type strains.</title>
        <authorList>
            <person name="Whitman W."/>
        </authorList>
    </citation>
    <scope>NUCLEOTIDE SEQUENCE [LARGE SCALE GENOMIC DNA]</scope>
    <source>
        <strain evidence="5 7">CECT 7022</strain>
    </source>
</reference>
<reference evidence="6 8" key="2">
    <citation type="submission" date="2020-06" db="EMBL/GenBank/DDBJ databases">
        <title>Complete genome of Paenibacillus barcinonensis KACC11450.</title>
        <authorList>
            <person name="Kim M."/>
            <person name="Park Y.-J."/>
            <person name="Shin J.-H."/>
        </authorList>
    </citation>
    <scope>NUCLEOTIDE SEQUENCE [LARGE SCALE GENOMIC DNA]</scope>
    <source>
        <strain evidence="6 8">KACC11450</strain>
    </source>
</reference>
<dbReference type="RefSeq" id="WP_110895220.1">
    <property type="nucleotide sequence ID" value="NZ_CP054614.1"/>
</dbReference>
<dbReference type="FunFam" id="3.90.79.10:FF:000024">
    <property type="entry name" value="ADP-ribose pyrophosphatase"/>
    <property type="match status" value="1"/>
</dbReference>
<comment type="cofactor">
    <cofactor evidence="1">
        <name>Mg(2+)</name>
        <dbReference type="ChEBI" id="CHEBI:18420"/>
    </cofactor>
</comment>
<dbReference type="SUPFAM" id="SSF55811">
    <property type="entry name" value="Nudix"/>
    <property type="match status" value="1"/>
</dbReference>
<evidence type="ECO:0000313" key="5">
    <source>
        <dbReference type="EMBL" id="PYE51702.1"/>
    </source>
</evidence>
<keyword evidence="8" id="KW-1185">Reference proteome</keyword>
<keyword evidence="2 3" id="KW-0378">Hydrolase</keyword>
<dbReference type="Pfam" id="PF00293">
    <property type="entry name" value="NUDIX"/>
    <property type="match status" value="1"/>
</dbReference>
<protein>
    <submittedName>
        <fullName evidence="5">ADP-ribose pyrophosphatase</fullName>
    </submittedName>
    <submittedName>
        <fullName evidence="6">NUDIX hydrolase</fullName>
    </submittedName>
</protein>
<dbReference type="Proteomes" id="UP000509327">
    <property type="component" value="Chromosome"/>
</dbReference>
<feature type="domain" description="Nudix hydrolase" evidence="4">
    <location>
        <begin position="56"/>
        <end position="184"/>
    </location>
</feature>
<dbReference type="PROSITE" id="PS00893">
    <property type="entry name" value="NUDIX_BOX"/>
    <property type="match status" value="1"/>
</dbReference>
<dbReference type="Proteomes" id="UP000247790">
    <property type="component" value="Unassembled WGS sequence"/>
</dbReference>
<dbReference type="InterPro" id="IPR015797">
    <property type="entry name" value="NUDIX_hydrolase-like_dom_sf"/>
</dbReference>
<organism evidence="5 7">
    <name type="scientific">Paenibacillus barcinonensis</name>
    <dbReference type="NCBI Taxonomy" id="198119"/>
    <lineage>
        <taxon>Bacteria</taxon>
        <taxon>Bacillati</taxon>
        <taxon>Bacillota</taxon>
        <taxon>Bacilli</taxon>
        <taxon>Bacillales</taxon>
        <taxon>Paenibacillaceae</taxon>
        <taxon>Paenibacillus</taxon>
    </lineage>
</organism>
<dbReference type="PROSITE" id="PS51462">
    <property type="entry name" value="NUDIX"/>
    <property type="match status" value="1"/>
</dbReference>
<dbReference type="OrthoDB" id="9806150at2"/>
<dbReference type="GO" id="GO:0006753">
    <property type="term" value="P:nucleoside phosphate metabolic process"/>
    <property type="evidence" value="ECO:0007669"/>
    <property type="project" value="TreeGrafter"/>
</dbReference>
<dbReference type="PRINTS" id="PR00502">
    <property type="entry name" value="NUDIXFAMILY"/>
</dbReference>
<evidence type="ECO:0000313" key="8">
    <source>
        <dbReference type="Proteomes" id="UP000509327"/>
    </source>
</evidence>
<dbReference type="PANTHER" id="PTHR11839:SF18">
    <property type="entry name" value="NUDIX HYDROLASE DOMAIN-CONTAINING PROTEIN"/>
    <property type="match status" value="1"/>
</dbReference>
<dbReference type="GO" id="GO:0005829">
    <property type="term" value="C:cytosol"/>
    <property type="evidence" value="ECO:0007669"/>
    <property type="project" value="TreeGrafter"/>
</dbReference>
<comment type="similarity">
    <text evidence="3">Belongs to the Nudix hydrolase family.</text>
</comment>
<dbReference type="GO" id="GO:0019693">
    <property type="term" value="P:ribose phosphate metabolic process"/>
    <property type="evidence" value="ECO:0007669"/>
    <property type="project" value="TreeGrafter"/>
</dbReference>